<dbReference type="InterPro" id="IPR006026">
    <property type="entry name" value="Peptidase_Metallo"/>
</dbReference>
<dbReference type="SUPFAM" id="SSF55486">
    <property type="entry name" value="Metalloproteases ('zincins'), catalytic domain"/>
    <property type="match status" value="1"/>
</dbReference>
<dbReference type="EC" id="3.4.24.-" evidence="3"/>
<feature type="binding site" evidence="2">
    <location>
        <position position="161"/>
    </location>
    <ligand>
        <name>Zn(2+)</name>
        <dbReference type="ChEBI" id="CHEBI:29105"/>
        <note>catalytic</note>
    </ligand>
</feature>
<evidence type="ECO:0000313" key="5">
    <source>
        <dbReference type="EMBL" id="KJH52411.1"/>
    </source>
</evidence>
<evidence type="ECO:0000256" key="2">
    <source>
        <dbReference type="PROSITE-ProRule" id="PRU01211"/>
    </source>
</evidence>
<dbReference type="PANTHER" id="PTHR10127">
    <property type="entry name" value="DISCOIDIN, CUB, EGF, LAMININ , AND ZINC METALLOPROTEASE DOMAIN CONTAINING"/>
    <property type="match status" value="1"/>
</dbReference>
<name>A0A0D8YCU9_DICVI</name>
<reference evidence="6" key="2">
    <citation type="journal article" date="2016" name="Sci. Rep.">
        <title>Dictyocaulus viviparus genome, variome and transcriptome elucidate lungworm biology and support future intervention.</title>
        <authorList>
            <person name="McNulty S.N."/>
            <person name="Strube C."/>
            <person name="Rosa B.A."/>
            <person name="Martin J.C."/>
            <person name="Tyagi R."/>
            <person name="Choi Y.J."/>
            <person name="Wang Q."/>
            <person name="Hallsworth Pepin K."/>
            <person name="Zhang X."/>
            <person name="Ozersky P."/>
            <person name="Wilson R.K."/>
            <person name="Sternberg P.W."/>
            <person name="Gasser R.B."/>
            <person name="Mitreva M."/>
        </authorList>
    </citation>
    <scope>NUCLEOTIDE SEQUENCE [LARGE SCALE GENOMIC DNA]</scope>
    <source>
        <strain evidence="6">HannoverDv2000</strain>
    </source>
</reference>
<feature type="binding site" evidence="2">
    <location>
        <position position="157"/>
    </location>
    <ligand>
        <name>Zn(2+)</name>
        <dbReference type="ChEBI" id="CHEBI:29105"/>
        <note>catalytic</note>
    </ligand>
</feature>
<dbReference type="GO" id="GO:0004222">
    <property type="term" value="F:metalloendopeptidase activity"/>
    <property type="evidence" value="ECO:0007669"/>
    <property type="project" value="UniProtKB-UniRule"/>
</dbReference>
<feature type="domain" description="Peptidase M12A" evidence="4">
    <location>
        <begin position="54"/>
        <end position="261"/>
    </location>
</feature>
<dbReference type="PROSITE" id="PS51864">
    <property type="entry name" value="ASTACIN"/>
    <property type="match status" value="1"/>
</dbReference>
<dbReference type="PRINTS" id="PR00480">
    <property type="entry name" value="ASTACIN"/>
</dbReference>
<reference evidence="5 6" key="1">
    <citation type="submission" date="2013-11" db="EMBL/GenBank/DDBJ databases">
        <title>Draft genome of the bovine lungworm Dictyocaulus viviparus.</title>
        <authorList>
            <person name="Mitreva M."/>
        </authorList>
    </citation>
    <scope>NUCLEOTIDE SEQUENCE [LARGE SCALE GENOMIC DNA]</scope>
    <source>
        <strain evidence="5 6">HannoverDv2000</strain>
    </source>
</reference>
<evidence type="ECO:0000256" key="3">
    <source>
        <dbReference type="RuleBase" id="RU361183"/>
    </source>
</evidence>
<keyword evidence="1" id="KW-1015">Disulfide bond</keyword>
<keyword evidence="2 3" id="KW-0378">Hydrolase</keyword>
<dbReference type="CDD" id="cd04280">
    <property type="entry name" value="ZnMc_astacin_like"/>
    <property type="match status" value="1"/>
</dbReference>
<dbReference type="STRING" id="29172.A0A0D8YCU9"/>
<feature type="binding site" evidence="2">
    <location>
        <position position="167"/>
    </location>
    <ligand>
        <name>Zn(2+)</name>
        <dbReference type="ChEBI" id="CHEBI:29105"/>
        <note>catalytic</note>
    </ligand>
</feature>
<dbReference type="InterPro" id="IPR001506">
    <property type="entry name" value="Peptidase_M12A"/>
</dbReference>
<dbReference type="AlphaFoldDB" id="A0A0D8YCU9"/>
<dbReference type="Pfam" id="PF01400">
    <property type="entry name" value="Astacin"/>
    <property type="match status" value="1"/>
</dbReference>
<dbReference type="EMBL" id="KN716165">
    <property type="protein sequence ID" value="KJH52411.1"/>
    <property type="molecule type" value="Genomic_DNA"/>
</dbReference>
<feature type="active site" evidence="2">
    <location>
        <position position="158"/>
    </location>
</feature>
<dbReference type="InterPro" id="IPR034035">
    <property type="entry name" value="Astacin-like_dom"/>
</dbReference>
<dbReference type="Proteomes" id="UP000053766">
    <property type="component" value="Unassembled WGS sequence"/>
</dbReference>
<keyword evidence="2 3" id="KW-0482">Metalloprotease</keyword>
<organism evidence="5 6">
    <name type="scientific">Dictyocaulus viviparus</name>
    <name type="common">Bovine lungworm</name>
    <dbReference type="NCBI Taxonomy" id="29172"/>
    <lineage>
        <taxon>Eukaryota</taxon>
        <taxon>Metazoa</taxon>
        <taxon>Ecdysozoa</taxon>
        <taxon>Nematoda</taxon>
        <taxon>Chromadorea</taxon>
        <taxon>Rhabditida</taxon>
        <taxon>Rhabditina</taxon>
        <taxon>Rhabditomorpha</taxon>
        <taxon>Strongyloidea</taxon>
        <taxon>Metastrongylidae</taxon>
        <taxon>Dictyocaulus</taxon>
    </lineage>
</organism>
<dbReference type="Gene3D" id="3.40.390.10">
    <property type="entry name" value="Collagenase (Catalytic Domain)"/>
    <property type="match status" value="1"/>
</dbReference>
<dbReference type="GO" id="GO:0006508">
    <property type="term" value="P:proteolysis"/>
    <property type="evidence" value="ECO:0007669"/>
    <property type="project" value="UniProtKB-KW"/>
</dbReference>
<evidence type="ECO:0000256" key="1">
    <source>
        <dbReference type="ARBA" id="ARBA00023157"/>
    </source>
</evidence>
<feature type="chain" id="PRO_5005115639" description="Metalloendopeptidase" evidence="3">
    <location>
        <begin position="20"/>
        <end position="347"/>
    </location>
</feature>
<dbReference type="PANTHER" id="PTHR10127:SF880">
    <property type="entry name" value="ZINC METALLOPROTEINASE NAS-5"/>
    <property type="match status" value="1"/>
</dbReference>
<dbReference type="OrthoDB" id="7721051at2759"/>
<comment type="cofactor">
    <cofactor evidence="2 3">
        <name>Zn(2+)</name>
        <dbReference type="ChEBI" id="CHEBI:29105"/>
    </cofactor>
    <text evidence="2 3">Binds 1 zinc ion per subunit.</text>
</comment>
<sequence>MLLVLQLIVYLNAVELVEARGKPIDIFNNDKNDILQLRGTDKIRTGDVGNKLHSVIFSNSKRKWNLKDINGNTVLPYRITGNFDYYEHSIIKQAMKRIESKTCIRFRERTTERDFIDIQNRRGEGCYTSVGRLFGKNVLMLESNSVSTCLETHIVQHELLHAIGLWHEHMRYDRDQYIKVHYENIKPGYESQFQKVSPLESTVYNIPYDYRSLMHYGKMAFAIPGTITMEALDRKYTNVIGKQRDASSSDYLKVCKAYNCKTCNDEIVNPDEEDDKEPIDPWLPTTTLKPPPVKGCVDMIYGLCSFLIGSGIMSCNSGGTKFCCATCKGGKDGIDLLGFYDDFFDNF</sequence>
<comment type="caution">
    <text evidence="2">Lacks conserved residue(s) required for the propagation of feature annotation.</text>
</comment>
<keyword evidence="2 3" id="KW-0479">Metal-binding</keyword>
<dbReference type="InterPro" id="IPR024079">
    <property type="entry name" value="MetalloPept_cat_dom_sf"/>
</dbReference>
<evidence type="ECO:0000313" key="6">
    <source>
        <dbReference type="Proteomes" id="UP000053766"/>
    </source>
</evidence>
<keyword evidence="2 3" id="KW-0645">Protease</keyword>
<dbReference type="SMART" id="SM00235">
    <property type="entry name" value="ZnMc"/>
    <property type="match status" value="1"/>
</dbReference>
<dbReference type="MEROPS" id="M12.A45"/>
<gene>
    <name evidence="5" type="ORF">DICVIV_01388</name>
</gene>
<keyword evidence="2 3" id="KW-0862">Zinc</keyword>
<evidence type="ECO:0000259" key="4">
    <source>
        <dbReference type="PROSITE" id="PS51864"/>
    </source>
</evidence>
<accession>A0A0D8YCU9</accession>
<feature type="signal peptide" evidence="3">
    <location>
        <begin position="1"/>
        <end position="19"/>
    </location>
</feature>
<dbReference type="GO" id="GO:0008270">
    <property type="term" value="F:zinc ion binding"/>
    <property type="evidence" value="ECO:0007669"/>
    <property type="project" value="UniProtKB-UniRule"/>
</dbReference>
<proteinExistence type="predicted"/>
<keyword evidence="3" id="KW-0732">Signal</keyword>
<protein>
    <recommendedName>
        <fullName evidence="3">Metalloendopeptidase</fullName>
        <ecNumber evidence="3">3.4.24.-</ecNumber>
    </recommendedName>
</protein>
<keyword evidence="6" id="KW-1185">Reference proteome</keyword>